<feature type="compositionally biased region" description="Gly residues" evidence="2">
    <location>
        <begin position="97"/>
        <end position="134"/>
    </location>
</feature>
<proteinExistence type="predicted"/>
<feature type="compositionally biased region" description="Polar residues" evidence="2">
    <location>
        <begin position="204"/>
        <end position="229"/>
    </location>
</feature>
<dbReference type="InterPro" id="IPR051726">
    <property type="entry name" value="Chitin_Synth_Reg"/>
</dbReference>
<feature type="compositionally biased region" description="Gly residues" evidence="2">
    <location>
        <begin position="298"/>
        <end position="308"/>
    </location>
</feature>
<keyword evidence="4" id="KW-1185">Reference proteome</keyword>
<dbReference type="PANTHER" id="PTHR46430:SF2">
    <property type="entry name" value="CHITIN SYNTHASE REGULATORY FACTOR 4"/>
    <property type="match status" value="1"/>
</dbReference>
<evidence type="ECO:0000313" key="3">
    <source>
        <dbReference type="EMBL" id="PPQ98292.1"/>
    </source>
</evidence>
<dbReference type="EMBL" id="NHYE01001124">
    <property type="protein sequence ID" value="PPQ98292.1"/>
    <property type="molecule type" value="Genomic_DNA"/>
</dbReference>
<sequence>MGYYAEVGVGQPKDVKKAIVWYERAKSHGNTDALTRLAALSQPDAQTLSRHEHDSITQAKLVRRRTQAAQRAETQPLSPPWEGRTFPSASEWESRQGGLGGLGQGGLGQGQGQGAQGRGGQQGQGAAQGQGQGQGQRRRQDGRMVVDVIRKNSMAAGYTPPSTTTNGPAPSSAPAGPSNNSNVAPLNPRQRRDQSPSRQASQPVRTQSPGSSNRRTESPNRSGRVTPQGPQGGREPSPARGGRLPIGGGAGSGSNSSTSLTQQQGTPPSSTGGRSKLERMRLNLDDNATSFAPSPPSGAGGATPGRGVGTPSTARPLPPTGAETPNLGTLDTPRPGGVPSSSSASTSSLGGGGGGVGAGAGGVGAGGTGGVGGGANSNSNSNHKRPQTFAEMGIHGAKVDDKECVVI</sequence>
<name>A0A409Y5I8_9AGAR</name>
<feature type="compositionally biased region" description="Low complexity" evidence="2">
    <location>
        <begin position="337"/>
        <end position="348"/>
    </location>
</feature>
<dbReference type="Gene3D" id="1.25.40.10">
    <property type="entry name" value="Tetratricopeptide repeat domain"/>
    <property type="match status" value="1"/>
</dbReference>
<dbReference type="OrthoDB" id="272077at2759"/>
<accession>A0A409Y5I8</accession>
<protein>
    <submittedName>
        <fullName evidence="3">Uncharacterized protein</fullName>
    </submittedName>
</protein>
<feature type="compositionally biased region" description="Low complexity" evidence="2">
    <location>
        <begin position="159"/>
        <end position="185"/>
    </location>
</feature>
<evidence type="ECO:0000313" key="4">
    <source>
        <dbReference type="Proteomes" id="UP000284706"/>
    </source>
</evidence>
<reference evidence="3 4" key="1">
    <citation type="journal article" date="2018" name="Evol. Lett.">
        <title>Horizontal gene cluster transfer increased hallucinogenic mushroom diversity.</title>
        <authorList>
            <person name="Reynolds H.T."/>
            <person name="Vijayakumar V."/>
            <person name="Gluck-Thaler E."/>
            <person name="Korotkin H.B."/>
            <person name="Matheny P.B."/>
            <person name="Slot J.C."/>
        </authorList>
    </citation>
    <scope>NUCLEOTIDE SEQUENCE [LARGE SCALE GENOMIC DNA]</scope>
    <source>
        <strain evidence="3 4">SRW20</strain>
    </source>
</reference>
<dbReference type="PANTHER" id="PTHR46430">
    <property type="entry name" value="PROTEIN SKT5-RELATED"/>
    <property type="match status" value="1"/>
</dbReference>
<feature type="compositionally biased region" description="Gly residues" evidence="2">
    <location>
        <begin position="349"/>
        <end position="375"/>
    </location>
</feature>
<dbReference type="Proteomes" id="UP000284706">
    <property type="component" value="Unassembled WGS sequence"/>
</dbReference>
<keyword evidence="1" id="KW-0677">Repeat</keyword>
<gene>
    <name evidence="3" type="ORF">CVT26_013505</name>
</gene>
<feature type="region of interest" description="Disordered" evidence="2">
    <location>
        <begin position="43"/>
        <end position="394"/>
    </location>
</feature>
<dbReference type="STRING" id="231916.A0A409Y5I8"/>
<comment type="caution">
    <text evidence="3">The sequence shown here is derived from an EMBL/GenBank/DDBJ whole genome shotgun (WGS) entry which is preliminary data.</text>
</comment>
<dbReference type="AlphaFoldDB" id="A0A409Y5I8"/>
<feature type="compositionally biased region" description="Low complexity" evidence="2">
    <location>
        <begin position="253"/>
        <end position="273"/>
    </location>
</feature>
<feature type="compositionally biased region" description="Basic and acidic residues" evidence="2">
    <location>
        <begin position="275"/>
        <end position="284"/>
    </location>
</feature>
<dbReference type="InterPro" id="IPR011990">
    <property type="entry name" value="TPR-like_helical_dom_sf"/>
</dbReference>
<dbReference type="InParanoid" id="A0A409Y5I8"/>
<evidence type="ECO:0000256" key="1">
    <source>
        <dbReference type="ARBA" id="ARBA00022737"/>
    </source>
</evidence>
<evidence type="ECO:0000256" key="2">
    <source>
        <dbReference type="SAM" id="MobiDB-lite"/>
    </source>
</evidence>
<dbReference type="SUPFAM" id="SSF81901">
    <property type="entry name" value="HCP-like"/>
    <property type="match status" value="1"/>
</dbReference>
<organism evidence="3 4">
    <name type="scientific">Gymnopilus dilepis</name>
    <dbReference type="NCBI Taxonomy" id="231916"/>
    <lineage>
        <taxon>Eukaryota</taxon>
        <taxon>Fungi</taxon>
        <taxon>Dikarya</taxon>
        <taxon>Basidiomycota</taxon>
        <taxon>Agaricomycotina</taxon>
        <taxon>Agaricomycetes</taxon>
        <taxon>Agaricomycetidae</taxon>
        <taxon>Agaricales</taxon>
        <taxon>Agaricineae</taxon>
        <taxon>Hymenogastraceae</taxon>
        <taxon>Gymnopilus</taxon>
    </lineage>
</organism>
<feature type="compositionally biased region" description="Basic and acidic residues" evidence="2">
    <location>
        <begin position="138"/>
        <end position="150"/>
    </location>
</feature>